<gene>
    <name evidence="5" type="ORF">I4641_04610</name>
</gene>
<evidence type="ECO:0000256" key="2">
    <source>
        <dbReference type="ARBA" id="ARBA00005989"/>
    </source>
</evidence>
<comment type="subcellular location">
    <subcellularLocation>
        <location evidence="1">Cell envelope</location>
    </subcellularLocation>
</comment>
<evidence type="ECO:0000256" key="3">
    <source>
        <dbReference type="ARBA" id="ARBA00022729"/>
    </source>
</evidence>
<dbReference type="PANTHER" id="PTHR39192">
    <property type="entry name" value="IRON UPTAKE SYSTEM COMPONENT EFEO"/>
    <property type="match status" value="1"/>
</dbReference>
<protein>
    <submittedName>
        <fullName evidence="5">EfeM/EfeO family lipoprotein</fullName>
    </submittedName>
</protein>
<keyword evidence="3" id="KW-0732">Signal</keyword>
<dbReference type="Pfam" id="PF09375">
    <property type="entry name" value="Peptidase_M75"/>
    <property type="match status" value="1"/>
</dbReference>
<accession>A0A964BP34</accession>
<dbReference type="PANTHER" id="PTHR39192:SF1">
    <property type="entry name" value="IRON UPTAKE SYSTEM COMPONENT EFEO"/>
    <property type="match status" value="1"/>
</dbReference>
<dbReference type="CDD" id="cd14656">
    <property type="entry name" value="Imelysin-like_EfeO"/>
    <property type="match status" value="1"/>
</dbReference>
<organism evidence="5 6">
    <name type="scientific">Waterburya agarophytonicola KI4</name>
    <dbReference type="NCBI Taxonomy" id="2874699"/>
    <lineage>
        <taxon>Bacteria</taxon>
        <taxon>Bacillati</taxon>
        <taxon>Cyanobacteriota</taxon>
        <taxon>Cyanophyceae</taxon>
        <taxon>Pleurocapsales</taxon>
        <taxon>Hyellaceae</taxon>
        <taxon>Waterburya</taxon>
        <taxon>Waterburya agarophytonicola</taxon>
    </lineage>
</organism>
<sequence>MKLNRRKLLQVAGIAGVTTVAVSQLSSPAKAKQNSKTKLLAQADQYSAQVDAGLSYFQEQAVAELPLVEALAAAIASGDLAAAQQAYIESRPPYEQIEVLALNFEDTDTNIDARPYAFDNGEADEGFKGFHRIEALIFRDEDLASAQPYADELVTSVKTLMTNLEARENFDSPSHFEGMIGLATEIPAKKISSEEETYSDQSLLIFQENWKGIYSQFEPFATVLESVDSDAVTQVKEAYKNAIATISPYFTDGQIAAQPYSSLTAPQKSAIVKAAYSFRDSLIDAQIKLGIV</sequence>
<proteinExistence type="inferred from homology"/>
<reference evidence="5" key="1">
    <citation type="journal article" date="2021" name="Antonie Van Leeuwenhoek">
        <title>Draft genome and description of Waterburya agarophytonicola gen. nov. sp. nov. (Pleurocapsales, Cyanobacteria): a seaweed symbiont.</title>
        <authorList>
            <person name="Bonthond G."/>
            <person name="Shalygin S."/>
            <person name="Bayer T."/>
            <person name="Weinberger F."/>
        </authorList>
    </citation>
    <scope>NUCLEOTIDE SEQUENCE</scope>
    <source>
        <strain evidence="5">KI4</strain>
    </source>
</reference>
<dbReference type="EMBL" id="JADWDC010000007">
    <property type="protein sequence ID" value="MCC0176257.1"/>
    <property type="molecule type" value="Genomic_DNA"/>
</dbReference>
<dbReference type="RefSeq" id="WP_229639297.1">
    <property type="nucleotide sequence ID" value="NZ_JADWDC010000007.1"/>
</dbReference>
<feature type="domain" description="Imelysin-like" evidence="4">
    <location>
        <begin position="68"/>
        <end position="276"/>
    </location>
</feature>
<dbReference type="Gene3D" id="1.20.1420.20">
    <property type="entry name" value="M75 peptidase, HXXE motif"/>
    <property type="match status" value="1"/>
</dbReference>
<dbReference type="PROSITE" id="PS51318">
    <property type="entry name" value="TAT"/>
    <property type="match status" value="1"/>
</dbReference>
<evidence type="ECO:0000313" key="6">
    <source>
        <dbReference type="Proteomes" id="UP000729733"/>
    </source>
</evidence>
<dbReference type="Proteomes" id="UP000729733">
    <property type="component" value="Unassembled WGS sequence"/>
</dbReference>
<dbReference type="InterPro" id="IPR006311">
    <property type="entry name" value="TAT_signal"/>
</dbReference>
<evidence type="ECO:0000313" key="5">
    <source>
        <dbReference type="EMBL" id="MCC0176257.1"/>
    </source>
</evidence>
<name>A0A964BP34_9CYAN</name>
<comment type="similarity">
    <text evidence="2">Belongs to the EfeM/EfeO family.</text>
</comment>
<dbReference type="GO" id="GO:0030313">
    <property type="term" value="C:cell envelope"/>
    <property type="evidence" value="ECO:0007669"/>
    <property type="project" value="UniProtKB-SubCell"/>
</dbReference>
<dbReference type="InterPro" id="IPR018976">
    <property type="entry name" value="Imelysin-like"/>
</dbReference>
<dbReference type="InterPro" id="IPR038352">
    <property type="entry name" value="Imelysin_sf"/>
</dbReference>
<dbReference type="AlphaFoldDB" id="A0A964BP34"/>
<dbReference type="InterPro" id="IPR050894">
    <property type="entry name" value="EfeM/EfeO_iron_uptake"/>
</dbReference>
<dbReference type="InterPro" id="IPR034981">
    <property type="entry name" value="Imelysin-like_EfeO/Algp7"/>
</dbReference>
<comment type="caution">
    <text evidence="5">The sequence shown here is derived from an EMBL/GenBank/DDBJ whole genome shotgun (WGS) entry which is preliminary data.</text>
</comment>
<keyword evidence="6" id="KW-1185">Reference proteome</keyword>
<evidence type="ECO:0000256" key="1">
    <source>
        <dbReference type="ARBA" id="ARBA00004196"/>
    </source>
</evidence>
<keyword evidence="5" id="KW-0449">Lipoprotein</keyword>
<evidence type="ECO:0000259" key="4">
    <source>
        <dbReference type="Pfam" id="PF09375"/>
    </source>
</evidence>